<keyword evidence="2" id="KW-0472">Membrane</keyword>
<protein>
    <submittedName>
        <fullName evidence="3">Uncharacterized protein</fullName>
    </submittedName>
</protein>
<keyword evidence="2" id="KW-0812">Transmembrane</keyword>
<evidence type="ECO:0000313" key="4">
    <source>
        <dbReference type="Proteomes" id="UP000315295"/>
    </source>
</evidence>
<name>A0A540NEW1_MALBA</name>
<organism evidence="3 4">
    <name type="scientific">Malus baccata</name>
    <name type="common">Siberian crab apple</name>
    <name type="synonym">Pyrus baccata</name>
    <dbReference type="NCBI Taxonomy" id="106549"/>
    <lineage>
        <taxon>Eukaryota</taxon>
        <taxon>Viridiplantae</taxon>
        <taxon>Streptophyta</taxon>
        <taxon>Embryophyta</taxon>
        <taxon>Tracheophyta</taxon>
        <taxon>Spermatophyta</taxon>
        <taxon>Magnoliopsida</taxon>
        <taxon>eudicotyledons</taxon>
        <taxon>Gunneridae</taxon>
        <taxon>Pentapetalae</taxon>
        <taxon>rosids</taxon>
        <taxon>fabids</taxon>
        <taxon>Rosales</taxon>
        <taxon>Rosaceae</taxon>
        <taxon>Amygdaloideae</taxon>
        <taxon>Maleae</taxon>
        <taxon>Malus</taxon>
    </lineage>
</organism>
<dbReference type="EMBL" id="VIEB01000055">
    <property type="protein sequence ID" value="TQE09558.1"/>
    <property type="molecule type" value="Genomic_DNA"/>
</dbReference>
<accession>A0A540NEW1</accession>
<dbReference type="Proteomes" id="UP000315295">
    <property type="component" value="Unassembled WGS sequence"/>
</dbReference>
<dbReference type="AlphaFoldDB" id="A0A540NEW1"/>
<comment type="caution">
    <text evidence="3">The sequence shown here is derived from an EMBL/GenBank/DDBJ whole genome shotgun (WGS) entry which is preliminary data.</text>
</comment>
<keyword evidence="4" id="KW-1185">Reference proteome</keyword>
<gene>
    <name evidence="3" type="ORF">C1H46_004777</name>
</gene>
<feature type="region of interest" description="Disordered" evidence="1">
    <location>
        <begin position="1"/>
        <end position="21"/>
    </location>
</feature>
<evidence type="ECO:0000256" key="1">
    <source>
        <dbReference type="SAM" id="MobiDB-lite"/>
    </source>
</evidence>
<feature type="transmembrane region" description="Helical" evidence="2">
    <location>
        <begin position="82"/>
        <end position="103"/>
    </location>
</feature>
<sequence>MALQNFNSSHGHSSNPWTQTMTAESARPNFTNFYSKAATTGLSTTLASSKNWIATATAAWIFPKYSPSTTSSRQGTSCAEGIEFTSAACILIVLLALILDLIIKQHMIYVPPAIAIVISITTIHTSWITMYCYAPNEAFLLVLH</sequence>
<reference evidence="3 4" key="1">
    <citation type="journal article" date="2019" name="G3 (Bethesda)">
        <title>Sequencing of a Wild Apple (Malus baccata) Genome Unravels the Differences Between Cultivated and Wild Apple Species Regarding Disease Resistance and Cold Tolerance.</title>
        <authorList>
            <person name="Chen X."/>
        </authorList>
    </citation>
    <scope>NUCLEOTIDE SEQUENCE [LARGE SCALE GENOMIC DNA]</scope>
    <source>
        <strain evidence="4">cv. Shandingzi</strain>
        <tissue evidence="3">Leaves</tissue>
    </source>
</reference>
<evidence type="ECO:0000256" key="2">
    <source>
        <dbReference type="SAM" id="Phobius"/>
    </source>
</evidence>
<feature type="transmembrane region" description="Helical" evidence="2">
    <location>
        <begin position="109"/>
        <end position="134"/>
    </location>
</feature>
<proteinExistence type="predicted"/>
<keyword evidence="2" id="KW-1133">Transmembrane helix</keyword>
<evidence type="ECO:0000313" key="3">
    <source>
        <dbReference type="EMBL" id="TQE09558.1"/>
    </source>
</evidence>